<dbReference type="OrthoDB" id="2152029at2759"/>
<evidence type="ECO:0000313" key="7">
    <source>
        <dbReference type="Proteomes" id="UP000481861"/>
    </source>
</evidence>
<dbReference type="EMBL" id="JAADJZ010000022">
    <property type="protein sequence ID" value="KAF2867685.1"/>
    <property type="molecule type" value="Genomic_DNA"/>
</dbReference>
<keyword evidence="7" id="KW-1185">Reference proteome</keyword>
<dbReference type="GO" id="GO:0016787">
    <property type="term" value="F:hydrolase activity"/>
    <property type="evidence" value="ECO:0007669"/>
    <property type="project" value="UniProtKB-KW"/>
</dbReference>
<dbReference type="Proteomes" id="UP000481861">
    <property type="component" value="Unassembled WGS sequence"/>
</dbReference>
<feature type="active site" evidence="3">
    <location>
        <position position="200"/>
    </location>
</feature>
<dbReference type="PANTHER" id="PTHR48081">
    <property type="entry name" value="AB HYDROLASE SUPERFAMILY PROTEIN C4A8.06C"/>
    <property type="match status" value="1"/>
</dbReference>
<dbReference type="InterPro" id="IPR050300">
    <property type="entry name" value="GDXG_lipolytic_enzyme"/>
</dbReference>
<organism evidence="6 7">
    <name type="scientific">Massariosphaeria phaeospora</name>
    <dbReference type="NCBI Taxonomy" id="100035"/>
    <lineage>
        <taxon>Eukaryota</taxon>
        <taxon>Fungi</taxon>
        <taxon>Dikarya</taxon>
        <taxon>Ascomycota</taxon>
        <taxon>Pezizomycotina</taxon>
        <taxon>Dothideomycetes</taxon>
        <taxon>Pleosporomycetidae</taxon>
        <taxon>Pleosporales</taxon>
        <taxon>Pleosporales incertae sedis</taxon>
        <taxon>Massariosphaeria</taxon>
    </lineage>
</organism>
<evidence type="ECO:0000256" key="1">
    <source>
        <dbReference type="ARBA" id="ARBA00010515"/>
    </source>
</evidence>
<dbReference type="AlphaFoldDB" id="A0A7C8MI50"/>
<feature type="transmembrane region" description="Helical" evidence="4">
    <location>
        <begin position="12"/>
        <end position="34"/>
    </location>
</feature>
<evidence type="ECO:0000256" key="2">
    <source>
        <dbReference type="ARBA" id="ARBA00022801"/>
    </source>
</evidence>
<feature type="domain" description="Alpha/beta hydrolase fold-3" evidence="5">
    <location>
        <begin position="122"/>
        <end position="335"/>
    </location>
</feature>
<keyword evidence="4" id="KW-0812">Transmembrane</keyword>
<evidence type="ECO:0000313" key="6">
    <source>
        <dbReference type="EMBL" id="KAF2867685.1"/>
    </source>
</evidence>
<evidence type="ECO:0000256" key="3">
    <source>
        <dbReference type="PROSITE-ProRule" id="PRU10038"/>
    </source>
</evidence>
<name>A0A7C8MI50_9PLEO</name>
<evidence type="ECO:0000259" key="5">
    <source>
        <dbReference type="Pfam" id="PF07859"/>
    </source>
</evidence>
<keyword evidence="4" id="KW-1133">Transmembrane helix</keyword>
<dbReference type="Pfam" id="PF07859">
    <property type="entry name" value="Abhydrolase_3"/>
    <property type="match status" value="1"/>
</dbReference>
<keyword evidence="2 6" id="KW-0378">Hydrolase</keyword>
<dbReference type="InterPro" id="IPR029058">
    <property type="entry name" value="AB_hydrolase_fold"/>
</dbReference>
<evidence type="ECO:0000256" key="4">
    <source>
        <dbReference type="SAM" id="Phobius"/>
    </source>
</evidence>
<keyword evidence="4" id="KW-0472">Membrane</keyword>
<dbReference type="InterPro" id="IPR013094">
    <property type="entry name" value="AB_hydrolase_3"/>
</dbReference>
<accession>A0A7C8MI50</accession>
<comment type="similarity">
    <text evidence="1">Belongs to the 'GDXG' lipolytic enzyme family.</text>
</comment>
<dbReference type="InterPro" id="IPR033140">
    <property type="entry name" value="Lipase_GDXG_put_SER_AS"/>
</dbReference>
<protein>
    <submittedName>
        <fullName evidence="6">Alpha/Beta hydrolase protein</fullName>
    </submittedName>
</protein>
<sequence>MSFLTEHPGKAVWVLGAVLVTLAQLPLLSVYYILKRPNPKWTVRQALMNHLMRGFLYHTAVVKVKTPLRLDPGSEGERFVEMPPVEDVHVRGILDDETIRPVSTGGTWYPAPPPKDCKSKVILHVHGGGYAIGEGRAADAAYAGRTLTENTAPYALFVQYRLASNNEGRFPGALQDALSAYAYLLGQGHKASNIVISGDSAGGHIALSLLRYLSTENVDLPPPRALLLWSAAIDLEAAKDPSTINRSAYYDTDYLVGNFVSWGATKFSEGLDLSDSTLRAYVKQLGYGFRAVSPIWMCAGSLEIFEPESLRMGEELQQMGSVVQTHTIPNAPHDVLFVGNILGFEREAVEAAKLAHRFIEEVA</sequence>
<proteinExistence type="inferred from homology"/>
<reference evidence="6 7" key="1">
    <citation type="submission" date="2020-01" db="EMBL/GenBank/DDBJ databases">
        <authorList>
            <consortium name="DOE Joint Genome Institute"/>
            <person name="Haridas S."/>
            <person name="Albert R."/>
            <person name="Binder M."/>
            <person name="Bloem J."/>
            <person name="Labutti K."/>
            <person name="Salamov A."/>
            <person name="Andreopoulos B."/>
            <person name="Baker S.E."/>
            <person name="Barry K."/>
            <person name="Bills G."/>
            <person name="Bluhm B.H."/>
            <person name="Cannon C."/>
            <person name="Castanera R."/>
            <person name="Culley D.E."/>
            <person name="Daum C."/>
            <person name="Ezra D."/>
            <person name="Gonzalez J.B."/>
            <person name="Henrissat B."/>
            <person name="Kuo A."/>
            <person name="Liang C."/>
            <person name="Lipzen A."/>
            <person name="Lutzoni F."/>
            <person name="Magnuson J."/>
            <person name="Mondo S."/>
            <person name="Nolan M."/>
            <person name="Ohm R."/>
            <person name="Pangilinan J."/>
            <person name="Park H.-J.H."/>
            <person name="Ramirez L."/>
            <person name="Alfaro M."/>
            <person name="Sun H."/>
            <person name="Tritt A."/>
            <person name="Yoshinaga Y."/>
            <person name="Zwiers L.-H.L."/>
            <person name="Turgeon B.G."/>
            <person name="Goodwin S.B."/>
            <person name="Spatafora J.W."/>
            <person name="Crous P.W."/>
            <person name="Grigoriev I.V."/>
        </authorList>
    </citation>
    <scope>NUCLEOTIDE SEQUENCE [LARGE SCALE GENOMIC DNA]</scope>
    <source>
        <strain evidence="6 7">CBS 611.86</strain>
    </source>
</reference>
<dbReference type="PANTHER" id="PTHR48081:SF8">
    <property type="entry name" value="ALPHA_BETA HYDROLASE FOLD-3 DOMAIN-CONTAINING PROTEIN-RELATED"/>
    <property type="match status" value="1"/>
</dbReference>
<dbReference type="Gene3D" id="3.40.50.1820">
    <property type="entry name" value="alpha/beta hydrolase"/>
    <property type="match status" value="1"/>
</dbReference>
<gene>
    <name evidence="6" type="ORF">BDV95DRAFT_581539</name>
</gene>
<dbReference type="SUPFAM" id="SSF53474">
    <property type="entry name" value="alpha/beta-Hydrolases"/>
    <property type="match status" value="1"/>
</dbReference>
<dbReference type="PROSITE" id="PS01174">
    <property type="entry name" value="LIPASE_GDXG_SER"/>
    <property type="match status" value="1"/>
</dbReference>
<comment type="caution">
    <text evidence="6">The sequence shown here is derived from an EMBL/GenBank/DDBJ whole genome shotgun (WGS) entry which is preliminary data.</text>
</comment>